<comment type="similarity">
    <text evidence="3">Belongs to the AFG1 ATPase family. ZapE subfamily.</text>
</comment>
<proteinExistence type="inferred from homology"/>
<dbReference type="GO" id="GO:0051301">
    <property type="term" value="P:cell division"/>
    <property type="evidence" value="ECO:0007669"/>
    <property type="project" value="UniProtKB-KW"/>
</dbReference>
<dbReference type="NCBIfam" id="NF040713">
    <property type="entry name" value="ZapE"/>
    <property type="match status" value="1"/>
</dbReference>
<sequence length="369" mass="42570">MPDHPTPATTVAALYERECARLGYQRDPVQERVIALLDDLRERLTVPQPRGGLFQGLLSRKEHQLQKGLYIWGGVGRGKTWLMDLFYQSLPFKERQRSHFHRFMQSVHDELKKHQDRADPLELIAEKIAKKTRIICFDEFFVSDIADAMLLGTLFGALFQRGVTLVATSNVAPDDLYKEGLQRARFLPAIKLLKEHTQVVHVDSKTDYRLRLLERATTWFDSHDAKTPPALVNLFEAMAGEPGAVDATLTLNHRRLHAKRHAGDVIWFTFKELCDGPRGQADYIEIARCYHTVFVTDIPTLGVESENQTRRFITMVDEFYDRAVKLIISAEKPVIDLYHGTKLKFEFERTQSRLIEMQSQEYLARPHQP</sequence>
<keyword evidence="3" id="KW-0378">Hydrolase</keyword>
<dbReference type="PANTHER" id="PTHR12169">
    <property type="entry name" value="ATPASE N2B"/>
    <property type="match status" value="1"/>
</dbReference>
<dbReference type="InterPro" id="IPR030870">
    <property type="entry name" value="ZapE"/>
</dbReference>
<accession>A0ABV8SLF1</accession>
<reference evidence="5" key="1">
    <citation type="journal article" date="2019" name="Int. J. Syst. Evol. Microbiol.">
        <title>The Global Catalogue of Microorganisms (GCM) 10K type strain sequencing project: providing services to taxonomists for standard genome sequencing and annotation.</title>
        <authorList>
            <consortium name="The Broad Institute Genomics Platform"/>
            <consortium name="The Broad Institute Genome Sequencing Center for Infectious Disease"/>
            <person name="Wu L."/>
            <person name="Ma J."/>
        </authorList>
    </citation>
    <scope>NUCLEOTIDE SEQUENCE [LARGE SCALE GENOMIC DNA]</scope>
    <source>
        <strain evidence="5">CGMCC 1.10759</strain>
    </source>
</reference>
<evidence type="ECO:0000313" key="4">
    <source>
        <dbReference type="EMBL" id="MFC4308431.1"/>
    </source>
</evidence>
<comment type="function">
    <text evidence="3">Reduces the stability of FtsZ polymers in the presence of ATP.</text>
</comment>
<organism evidence="4 5">
    <name type="scientific">Steroidobacter flavus</name>
    <dbReference type="NCBI Taxonomy" id="1842136"/>
    <lineage>
        <taxon>Bacteria</taxon>
        <taxon>Pseudomonadati</taxon>
        <taxon>Pseudomonadota</taxon>
        <taxon>Gammaproteobacteria</taxon>
        <taxon>Steroidobacterales</taxon>
        <taxon>Steroidobacteraceae</taxon>
        <taxon>Steroidobacter</taxon>
    </lineage>
</organism>
<protein>
    <recommendedName>
        <fullName evidence="3">Cell division protein ZapE</fullName>
    </recommendedName>
    <alternativeName>
        <fullName evidence="3">Z ring-associated protein ZapE</fullName>
    </alternativeName>
</protein>
<dbReference type="Proteomes" id="UP001595904">
    <property type="component" value="Unassembled WGS sequence"/>
</dbReference>
<dbReference type="InterPro" id="IPR005654">
    <property type="entry name" value="ATPase_AFG1-like"/>
</dbReference>
<dbReference type="Pfam" id="PF03969">
    <property type="entry name" value="AFG1_ATPase"/>
    <property type="match status" value="1"/>
</dbReference>
<keyword evidence="3 4" id="KW-0132">Cell division</keyword>
<evidence type="ECO:0000256" key="3">
    <source>
        <dbReference type="HAMAP-Rule" id="MF_01919"/>
    </source>
</evidence>
<evidence type="ECO:0000313" key="5">
    <source>
        <dbReference type="Proteomes" id="UP001595904"/>
    </source>
</evidence>
<keyword evidence="2 3" id="KW-0067">ATP-binding</keyword>
<keyword evidence="1 3" id="KW-0547">Nucleotide-binding</keyword>
<name>A0ABV8SLF1_9GAMM</name>
<evidence type="ECO:0000256" key="1">
    <source>
        <dbReference type="ARBA" id="ARBA00022741"/>
    </source>
</evidence>
<dbReference type="HAMAP" id="MF_01919">
    <property type="entry name" value="ZapE"/>
    <property type="match status" value="1"/>
</dbReference>
<comment type="caution">
    <text evidence="4">The sequence shown here is derived from an EMBL/GenBank/DDBJ whole genome shotgun (WGS) entry which is preliminary data.</text>
</comment>
<keyword evidence="3" id="KW-0963">Cytoplasm</keyword>
<dbReference type="SUPFAM" id="SSF52540">
    <property type="entry name" value="P-loop containing nucleoside triphosphate hydrolases"/>
    <property type="match status" value="1"/>
</dbReference>
<keyword evidence="3" id="KW-0131">Cell cycle</keyword>
<dbReference type="PANTHER" id="PTHR12169:SF6">
    <property type="entry name" value="AFG1-LIKE ATPASE"/>
    <property type="match status" value="1"/>
</dbReference>
<dbReference type="InterPro" id="IPR027417">
    <property type="entry name" value="P-loop_NTPase"/>
</dbReference>
<feature type="binding site" evidence="3">
    <location>
        <begin position="73"/>
        <end position="80"/>
    </location>
    <ligand>
        <name>ATP</name>
        <dbReference type="ChEBI" id="CHEBI:30616"/>
    </ligand>
</feature>
<evidence type="ECO:0000256" key="2">
    <source>
        <dbReference type="ARBA" id="ARBA00022840"/>
    </source>
</evidence>
<dbReference type="Gene3D" id="3.40.50.300">
    <property type="entry name" value="P-loop containing nucleotide triphosphate hydrolases"/>
    <property type="match status" value="1"/>
</dbReference>
<gene>
    <name evidence="3 4" type="primary">zapE</name>
    <name evidence="4" type="ORF">ACFPN2_04995</name>
</gene>
<dbReference type="RefSeq" id="WP_380595523.1">
    <property type="nucleotide sequence ID" value="NZ_JBHSDU010000002.1"/>
</dbReference>
<comment type="subunit">
    <text evidence="3">Interacts with FtsZ.</text>
</comment>
<keyword evidence="5" id="KW-1185">Reference proteome</keyword>
<comment type="subcellular location">
    <subcellularLocation>
        <location evidence="3">Cytoplasm</location>
    </subcellularLocation>
</comment>
<dbReference type="EMBL" id="JBHSDU010000002">
    <property type="protein sequence ID" value="MFC4308431.1"/>
    <property type="molecule type" value="Genomic_DNA"/>
</dbReference>